<dbReference type="SUPFAM" id="SSF53335">
    <property type="entry name" value="S-adenosyl-L-methionine-dependent methyltransferases"/>
    <property type="match status" value="1"/>
</dbReference>
<dbReference type="AlphaFoldDB" id="A0A3D2X168"/>
<dbReference type="InterPro" id="IPR006342">
    <property type="entry name" value="FkbM_mtfrase"/>
</dbReference>
<accession>A0A3D2X168</accession>
<dbReference type="NCBIfam" id="TIGR01444">
    <property type="entry name" value="fkbM_fam"/>
    <property type="match status" value="1"/>
</dbReference>
<dbReference type="Proteomes" id="UP000262969">
    <property type="component" value="Unassembled WGS sequence"/>
</dbReference>
<dbReference type="InterPro" id="IPR052514">
    <property type="entry name" value="SAM-dependent_MTase"/>
</dbReference>
<evidence type="ECO:0000313" key="2">
    <source>
        <dbReference type="EMBL" id="HCL00890.1"/>
    </source>
</evidence>
<proteinExistence type="predicted"/>
<reference evidence="2 3" key="1">
    <citation type="journal article" date="2018" name="Nat. Biotechnol.">
        <title>A standardized bacterial taxonomy based on genome phylogeny substantially revises the tree of life.</title>
        <authorList>
            <person name="Parks D.H."/>
            <person name="Chuvochina M."/>
            <person name="Waite D.W."/>
            <person name="Rinke C."/>
            <person name="Skarshewski A."/>
            <person name="Chaumeil P.A."/>
            <person name="Hugenholtz P."/>
        </authorList>
    </citation>
    <scope>NUCLEOTIDE SEQUENCE [LARGE SCALE GENOMIC DNA]</scope>
    <source>
        <strain evidence="2">UBA11728</strain>
    </source>
</reference>
<dbReference type="Pfam" id="PF05050">
    <property type="entry name" value="Methyltransf_21"/>
    <property type="match status" value="1"/>
</dbReference>
<dbReference type="EMBL" id="DPVV01000021">
    <property type="protein sequence ID" value="HCL00890.1"/>
    <property type="molecule type" value="Genomic_DNA"/>
</dbReference>
<evidence type="ECO:0000259" key="1">
    <source>
        <dbReference type="Pfam" id="PF05050"/>
    </source>
</evidence>
<organism evidence="2 3">
    <name type="scientific">Lachnoclostridium phytofermentans</name>
    <dbReference type="NCBI Taxonomy" id="66219"/>
    <lineage>
        <taxon>Bacteria</taxon>
        <taxon>Bacillati</taxon>
        <taxon>Bacillota</taxon>
        <taxon>Clostridia</taxon>
        <taxon>Lachnospirales</taxon>
        <taxon>Lachnospiraceae</taxon>
    </lineage>
</organism>
<comment type="caution">
    <text evidence="2">The sequence shown here is derived from an EMBL/GenBank/DDBJ whole genome shotgun (WGS) entry which is preliminary data.</text>
</comment>
<dbReference type="PANTHER" id="PTHR34203">
    <property type="entry name" value="METHYLTRANSFERASE, FKBM FAMILY PROTEIN"/>
    <property type="match status" value="1"/>
</dbReference>
<dbReference type="InterPro" id="IPR029063">
    <property type="entry name" value="SAM-dependent_MTases_sf"/>
</dbReference>
<dbReference type="Gene3D" id="3.40.50.150">
    <property type="entry name" value="Vaccinia Virus protein VP39"/>
    <property type="match status" value="1"/>
</dbReference>
<evidence type="ECO:0000313" key="3">
    <source>
        <dbReference type="Proteomes" id="UP000262969"/>
    </source>
</evidence>
<sequence>MTFEEEVFVDAGCCDLGTTLRLKQHCKKLKRVYAFEPDKSNYETCIKAAEKNFDKDVIRTYCKGTWSKRKTLYFSATSDGSSCISESGTECIEVITIDEVVDPNERVTFIKMDVEGSELESLKGAENTIRRDKPKLAICIYHKPEDMYEIPLFIKHIVPEYMLYMRHHSNGDGETALYAIP</sequence>
<dbReference type="PANTHER" id="PTHR34203:SF15">
    <property type="entry name" value="SLL1173 PROTEIN"/>
    <property type="match status" value="1"/>
</dbReference>
<feature type="domain" description="Methyltransferase FkbM" evidence="1">
    <location>
        <begin position="19"/>
        <end position="153"/>
    </location>
</feature>
<gene>
    <name evidence="2" type="ORF">DHW61_00445</name>
</gene>
<protein>
    <recommendedName>
        <fullName evidence="1">Methyltransferase FkbM domain-containing protein</fullName>
    </recommendedName>
</protein>
<name>A0A3D2X168_9FIRM</name>